<dbReference type="PANTHER" id="PTHR32303">
    <property type="entry name" value="QUINOPROTEIN ALCOHOL DEHYDROGENASE (CYTOCHROME C)"/>
    <property type="match status" value="1"/>
</dbReference>
<protein>
    <submittedName>
        <fullName evidence="1">Uncharacterized protein</fullName>
    </submittedName>
</protein>
<dbReference type="SUPFAM" id="SSF50998">
    <property type="entry name" value="Quinoprotein alcohol dehydrogenase-like"/>
    <property type="match status" value="1"/>
</dbReference>
<evidence type="ECO:0000313" key="2">
    <source>
        <dbReference type="Proteomes" id="UP001314170"/>
    </source>
</evidence>
<name>A0AAV1S033_9ROSI</name>
<dbReference type="InterPro" id="IPR018391">
    <property type="entry name" value="PQQ_b-propeller_rpt"/>
</dbReference>
<gene>
    <name evidence="1" type="ORF">DCAF_LOCUS17342</name>
</gene>
<sequence>MNLDGTVGNMEDENNFHFPILMSVQPLISFSIDHEEFLAKVPSVVTSNKVEKINVRVYTRSCMRFKWLNHGADMSNVRGANREVLINRLTIRNFLLKWAFFGGKDISATPAVANGVYFPSWSGYLYAINAFNGVLMWKQNLSQLTGLNGIGIGVKVTLSRSTPTIANDLLFIGIYGPAVVTVVTRFSGRLVWSAQLDPRPRVQITQPGTFYMGLNSQYTDYARPSYLSERKDFPEFILVCGSPVECGYRHSGSDVGDFAPDKKTSSFGCRHLGLWLEKKEDGW</sequence>
<accession>A0AAV1S033</accession>
<evidence type="ECO:0000313" key="1">
    <source>
        <dbReference type="EMBL" id="CAK7343504.1"/>
    </source>
</evidence>
<dbReference type="EMBL" id="CAWUPB010001160">
    <property type="protein sequence ID" value="CAK7343504.1"/>
    <property type="molecule type" value="Genomic_DNA"/>
</dbReference>
<organism evidence="1 2">
    <name type="scientific">Dovyalis caffra</name>
    <dbReference type="NCBI Taxonomy" id="77055"/>
    <lineage>
        <taxon>Eukaryota</taxon>
        <taxon>Viridiplantae</taxon>
        <taxon>Streptophyta</taxon>
        <taxon>Embryophyta</taxon>
        <taxon>Tracheophyta</taxon>
        <taxon>Spermatophyta</taxon>
        <taxon>Magnoliopsida</taxon>
        <taxon>eudicotyledons</taxon>
        <taxon>Gunneridae</taxon>
        <taxon>Pentapetalae</taxon>
        <taxon>rosids</taxon>
        <taxon>fabids</taxon>
        <taxon>Malpighiales</taxon>
        <taxon>Salicaceae</taxon>
        <taxon>Flacourtieae</taxon>
        <taxon>Dovyalis</taxon>
    </lineage>
</organism>
<dbReference type="Proteomes" id="UP001314170">
    <property type="component" value="Unassembled WGS sequence"/>
</dbReference>
<reference evidence="1 2" key="1">
    <citation type="submission" date="2024-01" db="EMBL/GenBank/DDBJ databases">
        <authorList>
            <person name="Waweru B."/>
        </authorList>
    </citation>
    <scope>NUCLEOTIDE SEQUENCE [LARGE SCALE GENOMIC DNA]</scope>
</reference>
<dbReference type="PANTHER" id="PTHR32303:SF18">
    <property type="entry name" value="POLYVINYLALCOHOL DEHYDROGENASE-LIKE"/>
    <property type="match status" value="1"/>
</dbReference>
<comment type="caution">
    <text evidence="1">The sequence shown here is derived from an EMBL/GenBank/DDBJ whole genome shotgun (WGS) entry which is preliminary data.</text>
</comment>
<keyword evidence="2" id="KW-1185">Reference proteome</keyword>
<dbReference type="Gene3D" id="2.130.10.10">
    <property type="entry name" value="YVTN repeat-like/Quinoprotein amine dehydrogenase"/>
    <property type="match status" value="1"/>
</dbReference>
<dbReference type="SMART" id="SM00564">
    <property type="entry name" value="PQQ"/>
    <property type="match status" value="2"/>
</dbReference>
<dbReference type="InterPro" id="IPR011047">
    <property type="entry name" value="Quinoprotein_ADH-like_sf"/>
</dbReference>
<dbReference type="InterPro" id="IPR015943">
    <property type="entry name" value="WD40/YVTN_repeat-like_dom_sf"/>
</dbReference>
<proteinExistence type="predicted"/>
<dbReference type="AlphaFoldDB" id="A0AAV1S033"/>